<evidence type="ECO:0000256" key="2">
    <source>
        <dbReference type="SAM" id="Phobius"/>
    </source>
</evidence>
<dbReference type="EMBL" id="JAHDYS010000001">
    <property type="protein sequence ID" value="MBT1070450.1"/>
    <property type="molecule type" value="Genomic_DNA"/>
</dbReference>
<keyword evidence="2" id="KW-0472">Membrane</keyword>
<dbReference type="RefSeq" id="WP_214296151.1">
    <property type="nucleotide sequence ID" value="NZ_JAHDYS010000001.1"/>
</dbReference>
<evidence type="ECO:0000256" key="1">
    <source>
        <dbReference type="SAM" id="Coils"/>
    </source>
</evidence>
<dbReference type="InterPro" id="IPR052534">
    <property type="entry name" value="Extracell_DNA_Util/SecSys_Comp"/>
</dbReference>
<keyword evidence="2" id="KW-1133">Transmembrane helix</keyword>
<feature type="coiled-coil region" evidence="1">
    <location>
        <begin position="47"/>
        <end position="94"/>
    </location>
</feature>
<evidence type="ECO:0000313" key="3">
    <source>
        <dbReference type="EMBL" id="MBT1070450.1"/>
    </source>
</evidence>
<keyword evidence="4" id="KW-1185">Reference proteome</keyword>
<sequence>MIKINLLPIRAAKRKETAVQQLTIFGISVFLVLALVLTAYFINGAQIAATKNDISTANNKISDLKKKLGKLEELKTLKEQVKKKLDVLTQLRKNKSGPAHRLATLSEITPDQLWLTGYSETGADIKISGFAFTEDLIAAFMRSLEASSDYMNVELLVSEQSESGGNKLKRFDISCKLETAASAAKPVAAGAPAPAAAK</sequence>
<dbReference type="Pfam" id="PF05137">
    <property type="entry name" value="PilN"/>
    <property type="match status" value="1"/>
</dbReference>
<name>A0ABS5U468_9BACT</name>
<protein>
    <submittedName>
        <fullName evidence="3">PilN domain-containing protein</fullName>
    </submittedName>
</protein>
<gene>
    <name evidence="3" type="ORF">KJB30_01500</name>
</gene>
<comment type="caution">
    <text evidence="3">The sequence shown here is derived from an EMBL/GenBank/DDBJ whole genome shotgun (WGS) entry which is preliminary data.</text>
</comment>
<evidence type="ECO:0000313" key="4">
    <source>
        <dbReference type="Proteomes" id="UP000784128"/>
    </source>
</evidence>
<dbReference type="Proteomes" id="UP000784128">
    <property type="component" value="Unassembled WGS sequence"/>
</dbReference>
<organism evidence="3 4">
    <name type="scientific">Pelotalea chapellei</name>
    <dbReference type="NCBI Taxonomy" id="44671"/>
    <lineage>
        <taxon>Bacteria</taxon>
        <taxon>Pseudomonadati</taxon>
        <taxon>Thermodesulfobacteriota</taxon>
        <taxon>Desulfuromonadia</taxon>
        <taxon>Geobacterales</taxon>
        <taxon>Geobacteraceae</taxon>
        <taxon>Pelotalea</taxon>
    </lineage>
</organism>
<dbReference type="PANTHER" id="PTHR40278:SF2">
    <property type="entry name" value="TYPE IV PILUS INNER MEMBRANE COMPONENT PILN"/>
    <property type="match status" value="1"/>
</dbReference>
<proteinExistence type="predicted"/>
<keyword evidence="2" id="KW-0812">Transmembrane</keyword>
<keyword evidence="1" id="KW-0175">Coiled coil</keyword>
<accession>A0ABS5U468</accession>
<dbReference type="PANTHER" id="PTHR40278">
    <property type="entry name" value="DNA UTILIZATION PROTEIN HOFN"/>
    <property type="match status" value="1"/>
</dbReference>
<reference evidence="3 4" key="1">
    <citation type="submission" date="2021-05" db="EMBL/GenBank/DDBJ databases">
        <title>The draft genome of Geobacter chapellei DSM 13688.</title>
        <authorList>
            <person name="Xu Z."/>
            <person name="Masuda Y."/>
            <person name="Itoh H."/>
            <person name="Senoo K."/>
        </authorList>
    </citation>
    <scope>NUCLEOTIDE SEQUENCE [LARGE SCALE GENOMIC DNA]</scope>
    <source>
        <strain evidence="3 4">DSM 13688</strain>
    </source>
</reference>
<dbReference type="InterPro" id="IPR007813">
    <property type="entry name" value="PilN"/>
</dbReference>
<feature type="transmembrane region" description="Helical" evidence="2">
    <location>
        <begin position="21"/>
        <end position="42"/>
    </location>
</feature>